<organism evidence="2 3">
    <name type="scientific">Acrodontium crateriforme</name>
    <dbReference type="NCBI Taxonomy" id="150365"/>
    <lineage>
        <taxon>Eukaryota</taxon>
        <taxon>Fungi</taxon>
        <taxon>Dikarya</taxon>
        <taxon>Ascomycota</taxon>
        <taxon>Pezizomycotina</taxon>
        <taxon>Dothideomycetes</taxon>
        <taxon>Dothideomycetidae</taxon>
        <taxon>Mycosphaerellales</taxon>
        <taxon>Teratosphaeriaceae</taxon>
        <taxon>Acrodontium</taxon>
    </lineage>
</organism>
<evidence type="ECO:0000256" key="1">
    <source>
        <dbReference type="ARBA" id="ARBA00001050"/>
    </source>
</evidence>
<sequence>MTHVVSVGPGASCPLSAILKKNPLMLCAVSGLHQYRRTSFPDMAKFGSPTRSMHIDPGSLNQVSPSERAIMTSAVSKPIYRQPTALHIEDQVQEKRCGHLMGEIIVDRETYFSRLRAAVTARNKIQSKMLLIARTDARQQLGFDEAIERLQDAMEIGVDIVFFEAMAFKEEANKICEIFKKTDTPVLLNMVPRGVTTNLTAQEAQEIGFRLMIFPGLCIAPVIKSVTAEMEHLTTHGTLSAGNDGAGVNGAFDLCGLQECIGIDQTTGGKAYEKVG</sequence>
<dbReference type="EMBL" id="CP138593">
    <property type="protein sequence ID" value="WPH05085.1"/>
    <property type="molecule type" value="Genomic_DNA"/>
</dbReference>
<evidence type="ECO:0000313" key="2">
    <source>
        <dbReference type="EMBL" id="WPH05085.1"/>
    </source>
</evidence>
<dbReference type="InterPro" id="IPR015813">
    <property type="entry name" value="Pyrv/PenolPyrv_kinase-like_dom"/>
</dbReference>
<dbReference type="Gene3D" id="3.20.20.60">
    <property type="entry name" value="Phosphoenolpyruvate-binding domains"/>
    <property type="match status" value="1"/>
</dbReference>
<proteinExistence type="predicted"/>
<comment type="catalytic activity">
    <reaction evidence="1">
        <text>(2S,3R)-3-hydroxybutane-1,2,3-tricarboxylate = pyruvate + succinate</text>
        <dbReference type="Rhea" id="RHEA:16809"/>
        <dbReference type="ChEBI" id="CHEBI:15361"/>
        <dbReference type="ChEBI" id="CHEBI:30031"/>
        <dbReference type="ChEBI" id="CHEBI:57429"/>
        <dbReference type="EC" id="4.1.3.30"/>
    </reaction>
</comment>
<gene>
    <name evidence="2" type="ORF">R9X50_00798400</name>
</gene>
<dbReference type="InterPro" id="IPR018523">
    <property type="entry name" value="Isocitrate_lyase_ph_CS"/>
</dbReference>
<dbReference type="InterPro" id="IPR040442">
    <property type="entry name" value="Pyrv_kinase-like_dom_sf"/>
</dbReference>
<dbReference type="CDD" id="cd00377">
    <property type="entry name" value="ICL_PEPM"/>
    <property type="match status" value="1"/>
</dbReference>
<keyword evidence="3" id="KW-1185">Reference proteome</keyword>
<dbReference type="GO" id="GO:0046421">
    <property type="term" value="F:methylisocitrate lyase activity"/>
    <property type="evidence" value="ECO:0007669"/>
    <property type="project" value="UniProtKB-EC"/>
</dbReference>
<dbReference type="SUPFAM" id="SSF51621">
    <property type="entry name" value="Phosphoenolpyruvate/pyruvate domain"/>
    <property type="match status" value="1"/>
</dbReference>
<dbReference type="Proteomes" id="UP001303373">
    <property type="component" value="Chromosome 14"/>
</dbReference>
<accession>A0AAQ3RD41</accession>
<evidence type="ECO:0000313" key="3">
    <source>
        <dbReference type="Proteomes" id="UP001303373"/>
    </source>
</evidence>
<dbReference type="PROSITE" id="PS00161">
    <property type="entry name" value="ISOCITRATE_LYASE"/>
    <property type="match status" value="1"/>
</dbReference>
<protein>
    <submittedName>
        <fullName evidence="2">Uncharacterized protein</fullName>
    </submittedName>
</protein>
<dbReference type="PANTHER" id="PTHR42905">
    <property type="entry name" value="PHOSPHOENOLPYRUVATE CARBOXYLASE"/>
    <property type="match status" value="1"/>
</dbReference>
<reference evidence="2 3" key="1">
    <citation type="submission" date="2023-11" db="EMBL/GenBank/DDBJ databases">
        <title>An acidophilic fungus is an integral part of prey digestion in a carnivorous sundew plant.</title>
        <authorList>
            <person name="Tsai I.J."/>
        </authorList>
    </citation>
    <scope>NUCLEOTIDE SEQUENCE [LARGE SCALE GENOMIC DNA]</scope>
    <source>
        <strain evidence="2">169a</strain>
    </source>
</reference>
<dbReference type="AlphaFoldDB" id="A0AAQ3RD41"/>
<dbReference type="InterPro" id="IPR039556">
    <property type="entry name" value="ICL/PEPM"/>
</dbReference>
<dbReference type="Pfam" id="PF13714">
    <property type="entry name" value="PEP_mutase"/>
    <property type="match status" value="1"/>
</dbReference>
<name>A0AAQ3RD41_9PEZI</name>
<dbReference type="PANTHER" id="PTHR42905:SF2">
    <property type="entry name" value="PHOSPHOENOLPYRUVATE CARBOXYLASE FAMILY PROTEIN"/>
    <property type="match status" value="1"/>
</dbReference>